<dbReference type="AlphaFoldDB" id="A0A158BIR7"/>
<dbReference type="EMBL" id="FCOE02000010">
    <property type="protein sequence ID" value="SAK69666.1"/>
    <property type="molecule type" value="Genomic_DNA"/>
</dbReference>
<evidence type="ECO:0000313" key="1">
    <source>
        <dbReference type="EMBL" id="SAK69666.1"/>
    </source>
</evidence>
<accession>A0A158BIR7</accession>
<gene>
    <name evidence="1" type="ORF">AWB80_03591</name>
</gene>
<reference evidence="1" key="1">
    <citation type="submission" date="2016-01" db="EMBL/GenBank/DDBJ databases">
        <authorList>
            <person name="Peeters C."/>
        </authorList>
    </citation>
    <scope>NUCLEOTIDE SEQUENCE [LARGE SCALE GENOMIC DNA]</scope>
    <source>
        <strain evidence="1">LMG 29323</strain>
    </source>
</reference>
<dbReference type="STRING" id="1777141.AWB80_03591"/>
<name>A0A158BIR7_9BURK</name>
<protein>
    <submittedName>
        <fullName evidence="1">Uncharacterized protein</fullName>
    </submittedName>
</protein>
<dbReference type="OrthoDB" id="9134582at2"/>
<organism evidence="1 2">
    <name type="scientific">Caballeronia pedi</name>
    <dbReference type="NCBI Taxonomy" id="1777141"/>
    <lineage>
        <taxon>Bacteria</taxon>
        <taxon>Pseudomonadati</taxon>
        <taxon>Pseudomonadota</taxon>
        <taxon>Betaproteobacteria</taxon>
        <taxon>Burkholderiales</taxon>
        <taxon>Burkholderiaceae</taxon>
        <taxon>Caballeronia</taxon>
    </lineage>
</organism>
<dbReference type="RefSeq" id="WP_061176003.1">
    <property type="nucleotide sequence ID" value="NZ_FCOE02000010.1"/>
</dbReference>
<sequence>MRANIPARPEQKQSPLEIINDALRAAALDPEPNGAIDILAGALQRLQPSSKTSEGIHEESLSALIVELQHLHELLSVIVESAPTEETERTFLLAQMGQKITERLLVQLDTARAVPDALAGRGGAA</sequence>
<comment type="caution">
    <text evidence="1">The sequence shown here is derived from an EMBL/GenBank/DDBJ whole genome shotgun (WGS) entry which is preliminary data.</text>
</comment>
<evidence type="ECO:0000313" key="2">
    <source>
        <dbReference type="Proteomes" id="UP000054911"/>
    </source>
</evidence>
<proteinExistence type="predicted"/>
<dbReference type="Proteomes" id="UP000054911">
    <property type="component" value="Unassembled WGS sequence"/>
</dbReference>
<keyword evidence="2" id="KW-1185">Reference proteome</keyword>